<evidence type="ECO:0000313" key="4">
    <source>
        <dbReference type="Proteomes" id="UP001501480"/>
    </source>
</evidence>
<reference evidence="3 4" key="1">
    <citation type="journal article" date="2019" name="Int. J. Syst. Evol. Microbiol.">
        <title>The Global Catalogue of Microorganisms (GCM) 10K type strain sequencing project: providing services to taxonomists for standard genome sequencing and annotation.</title>
        <authorList>
            <consortium name="The Broad Institute Genomics Platform"/>
            <consortium name="The Broad Institute Genome Sequencing Center for Infectious Disease"/>
            <person name="Wu L."/>
            <person name="Ma J."/>
        </authorList>
    </citation>
    <scope>NUCLEOTIDE SEQUENCE [LARGE SCALE GENOMIC DNA]</scope>
    <source>
        <strain evidence="3 4">JCM 15749</strain>
    </source>
</reference>
<proteinExistence type="predicted"/>
<feature type="chain" id="PRO_5047395033" description="DUF1795 domain-containing protein" evidence="2">
    <location>
        <begin position="22"/>
        <end position="190"/>
    </location>
</feature>
<keyword evidence="2" id="KW-0732">Signal</keyword>
<dbReference type="EMBL" id="BAAAPY010000008">
    <property type="protein sequence ID" value="GAA2082003.1"/>
    <property type="molecule type" value="Genomic_DNA"/>
</dbReference>
<dbReference type="Proteomes" id="UP001501480">
    <property type="component" value="Unassembled WGS sequence"/>
</dbReference>
<organism evidence="3 4">
    <name type="scientific">Aeromicrobium halocynthiae</name>
    <dbReference type="NCBI Taxonomy" id="560557"/>
    <lineage>
        <taxon>Bacteria</taxon>
        <taxon>Bacillati</taxon>
        <taxon>Actinomycetota</taxon>
        <taxon>Actinomycetes</taxon>
        <taxon>Propionibacteriales</taxon>
        <taxon>Nocardioidaceae</taxon>
        <taxon>Aeromicrobium</taxon>
    </lineage>
</organism>
<feature type="region of interest" description="Disordered" evidence="1">
    <location>
        <begin position="27"/>
        <end position="55"/>
    </location>
</feature>
<accession>A0ABN2W2I9</accession>
<dbReference type="RefSeq" id="WP_344328725.1">
    <property type="nucleotide sequence ID" value="NZ_BAAAPY010000008.1"/>
</dbReference>
<keyword evidence="4" id="KW-1185">Reference proteome</keyword>
<gene>
    <name evidence="3" type="ORF">GCM10009821_23450</name>
</gene>
<protein>
    <recommendedName>
        <fullName evidence="5">DUF1795 domain-containing protein</fullName>
    </recommendedName>
</protein>
<name>A0ABN2W2I9_9ACTN</name>
<evidence type="ECO:0000313" key="3">
    <source>
        <dbReference type="EMBL" id="GAA2082003.1"/>
    </source>
</evidence>
<evidence type="ECO:0008006" key="5">
    <source>
        <dbReference type="Google" id="ProtNLM"/>
    </source>
</evidence>
<evidence type="ECO:0000256" key="2">
    <source>
        <dbReference type="SAM" id="SignalP"/>
    </source>
</evidence>
<dbReference type="Gene3D" id="3.40.1000.10">
    <property type="entry name" value="Mog1/PsbP, alpha/beta/alpha sandwich"/>
    <property type="match status" value="1"/>
</dbReference>
<evidence type="ECO:0000256" key="1">
    <source>
        <dbReference type="SAM" id="MobiDB-lite"/>
    </source>
</evidence>
<comment type="caution">
    <text evidence="3">The sequence shown here is derived from an EMBL/GenBank/DDBJ whole genome shotgun (WGS) entry which is preliminary data.</text>
</comment>
<sequence length="190" mass="20024">MTSRSLRAMTAAVAASLVLVACGGSDDTESGNGNGNGASSSVEPASGGQTQTDEFTFTAPDGWEDVVDQMDGFDPEAAWADPEPEGDFATNLNVIREPNGFDGDTEEYVEANLRSLEAAGFADLTEAGTFGDFAVVTAGAEQNGVSYLVNQYYAARDGNGWVVTFSFPEGTSDAERTELAESVMQTWEWA</sequence>
<feature type="signal peptide" evidence="2">
    <location>
        <begin position="1"/>
        <end position="21"/>
    </location>
</feature>
<dbReference type="PROSITE" id="PS51257">
    <property type="entry name" value="PROKAR_LIPOPROTEIN"/>
    <property type="match status" value="1"/>
</dbReference>